<gene>
    <name evidence="2" type="ORF">GQX73_g2460</name>
</gene>
<sequence length="268" mass="30908">MAAQLCHTALDPYNTYVYRLGLVKSPSEQYEYSSIITEIPPSTMSSPPPFTFFTRLPTELRLQIWRSSCHRRVVDVYYDSEKCRCITTATVPAVLQTCHESRCEALRIYKRSFGTGSHEPTIYFNRDIDTLYIPRPSFMGYDDCSRSFADLIRDADYIVHLAIDYVPPSIKRPWETYNKYILIQSFPLLQEVFLVTETTTASSDKYHDGELDLEEPARDAPSLNRMLEDVKSSFYYEVGGQSGILDRDTSMEPLHLPPLILKAKTWTH</sequence>
<dbReference type="EMBL" id="WUBL01000016">
    <property type="protein sequence ID" value="KAF2971102.1"/>
    <property type="molecule type" value="Genomic_DNA"/>
</dbReference>
<dbReference type="InterPro" id="IPR045518">
    <property type="entry name" value="2EXR"/>
</dbReference>
<dbReference type="Proteomes" id="UP000481858">
    <property type="component" value="Unassembled WGS sequence"/>
</dbReference>
<dbReference type="Pfam" id="PF20150">
    <property type="entry name" value="2EXR"/>
    <property type="match status" value="1"/>
</dbReference>
<protein>
    <recommendedName>
        <fullName evidence="1">2EXR domain-containing protein</fullName>
    </recommendedName>
</protein>
<evidence type="ECO:0000259" key="1">
    <source>
        <dbReference type="Pfam" id="PF20150"/>
    </source>
</evidence>
<proteinExistence type="predicted"/>
<dbReference type="AlphaFoldDB" id="A0A7C8J0S3"/>
<evidence type="ECO:0000313" key="2">
    <source>
        <dbReference type="EMBL" id="KAF2971102.1"/>
    </source>
</evidence>
<evidence type="ECO:0000313" key="3">
    <source>
        <dbReference type="Proteomes" id="UP000481858"/>
    </source>
</evidence>
<keyword evidence="3" id="KW-1185">Reference proteome</keyword>
<name>A0A7C8J0S3_9PEZI</name>
<feature type="domain" description="2EXR" evidence="1">
    <location>
        <begin position="50"/>
        <end position="131"/>
    </location>
</feature>
<organism evidence="2 3">
    <name type="scientific">Xylaria multiplex</name>
    <dbReference type="NCBI Taxonomy" id="323545"/>
    <lineage>
        <taxon>Eukaryota</taxon>
        <taxon>Fungi</taxon>
        <taxon>Dikarya</taxon>
        <taxon>Ascomycota</taxon>
        <taxon>Pezizomycotina</taxon>
        <taxon>Sordariomycetes</taxon>
        <taxon>Xylariomycetidae</taxon>
        <taxon>Xylariales</taxon>
        <taxon>Xylariaceae</taxon>
        <taxon>Xylaria</taxon>
    </lineage>
</organism>
<dbReference type="InParanoid" id="A0A7C8J0S3"/>
<dbReference type="PANTHER" id="PTHR35910:SF6">
    <property type="entry name" value="2EXR DOMAIN-CONTAINING PROTEIN"/>
    <property type="match status" value="1"/>
</dbReference>
<dbReference type="OrthoDB" id="3513892at2759"/>
<accession>A0A7C8J0S3</accession>
<dbReference type="PANTHER" id="PTHR35910">
    <property type="entry name" value="2EXR DOMAIN-CONTAINING PROTEIN"/>
    <property type="match status" value="1"/>
</dbReference>
<reference evidence="2 3" key="1">
    <citation type="submission" date="2019-12" db="EMBL/GenBank/DDBJ databases">
        <title>Draft genome sequence of the ascomycete Xylaria multiplex DSM 110363.</title>
        <authorList>
            <person name="Buettner E."/>
            <person name="Kellner H."/>
        </authorList>
    </citation>
    <scope>NUCLEOTIDE SEQUENCE [LARGE SCALE GENOMIC DNA]</scope>
    <source>
        <strain evidence="2 3">DSM 110363</strain>
    </source>
</reference>
<comment type="caution">
    <text evidence="2">The sequence shown here is derived from an EMBL/GenBank/DDBJ whole genome shotgun (WGS) entry which is preliminary data.</text>
</comment>